<dbReference type="Gene3D" id="3.40.50.10350">
    <property type="entry name" value="Glycerate kinase, domain 1"/>
    <property type="match status" value="1"/>
</dbReference>
<dbReference type="Proteomes" id="UP000184164">
    <property type="component" value="Unassembled WGS sequence"/>
</dbReference>
<evidence type="ECO:0000313" key="5">
    <source>
        <dbReference type="EMBL" id="SHE48175.1"/>
    </source>
</evidence>
<dbReference type="InterPro" id="IPR036129">
    <property type="entry name" value="Glycerate_kinase_sf"/>
</dbReference>
<dbReference type="InterPro" id="IPR018197">
    <property type="entry name" value="Glycerate_kinase_RE-like"/>
</dbReference>
<keyword evidence="6" id="KW-1185">Reference proteome</keyword>
<dbReference type="GO" id="GO:0008887">
    <property type="term" value="F:glycerate kinase activity"/>
    <property type="evidence" value="ECO:0007669"/>
    <property type="project" value="UniProtKB-UniRule"/>
</dbReference>
<proteinExistence type="inferred from homology"/>
<evidence type="ECO:0000313" key="6">
    <source>
        <dbReference type="Proteomes" id="UP000184164"/>
    </source>
</evidence>
<dbReference type="PANTHER" id="PTHR21599:SF0">
    <property type="entry name" value="GLYCERATE KINASE"/>
    <property type="match status" value="1"/>
</dbReference>
<organism evidence="5 6">
    <name type="scientific">Mariniphaga anaerophila</name>
    <dbReference type="NCBI Taxonomy" id="1484053"/>
    <lineage>
        <taxon>Bacteria</taxon>
        <taxon>Pseudomonadati</taxon>
        <taxon>Bacteroidota</taxon>
        <taxon>Bacteroidia</taxon>
        <taxon>Marinilabiliales</taxon>
        <taxon>Prolixibacteraceae</taxon>
        <taxon>Mariniphaga</taxon>
    </lineage>
</organism>
<comment type="similarity">
    <text evidence="1 4">Belongs to the glycerate kinase type-1 family.</text>
</comment>
<dbReference type="InterPro" id="IPR004381">
    <property type="entry name" value="Glycerate_kinase"/>
</dbReference>
<evidence type="ECO:0000256" key="2">
    <source>
        <dbReference type="ARBA" id="ARBA00022679"/>
    </source>
</evidence>
<keyword evidence="3 4" id="KW-0418">Kinase</keyword>
<dbReference type="InterPro" id="IPR018193">
    <property type="entry name" value="Glyc_kinase_flavodox-like_fold"/>
</dbReference>
<dbReference type="SUPFAM" id="SSF110738">
    <property type="entry name" value="Glycerate kinase I"/>
    <property type="match status" value="1"/>
</dbReference>
<gene>
    <name evidence="5" type="ORF">SAMN05444274_101475</name>
</gene>
<accession>A0A1M4TUU0</accession>
<keyword evidence="2 4" id="KW-0808">Transferase</keyword>
<evidence type="ECO:0000256" key="3">
    <source>
        <dbReference type="ARBA" id="ARBA00022777"/>
    </source>
</evidence>
<sequence length="369" mass="38831">MKVLVAPNSMKGSLNAFEFADVVEKAFFDVSSDFIVRKVPVADGGDFTGEVLCRALNAVPVEVEVKDPLGRLVQSKYAKIGQKAIIEMADASGIKLLRSNELNPMETSSFGTGQLIRAALKDGCTEILLGVGGSATVDGGLGMLAALGYKLIDEQGRMLEGKGGSLRFVKKIEPPALVENFTVNIICDVHNPLLGKNGAAAVFGPQKGATPEMVGELEAGLANWAGVLENQCGKDFSGVEGAGAAGGIVLPLLACCNAKIVPGAAFVLNQLNFQEHVNWADVVITGEGKLDGQTLCDKAPKAVADVAREQKKPVFAIGGTVTGEATDAFDGIFSMIPGPISLEEAMSRSGEMLYQFSFEFAKLIRAMRF</sequence>
<dbReference type="Gene3D" id="3.90.1510.10">
    <property type="entry name" value="Glycerate kinase, domain 2"/>
    <property type="match status" value="1"/>
</dbReference>
<evidence type="ECO:0000256" key="1">
    <source>
        <dbReference type="ARBA" id="ARBA00006284"/>
    </source>
</evidence>
<dbReference type="NCBIfam" id="TIGR00045">
    <property type="entry name" value="glycerate kinase"/>
    <property type="match status" value="1"/>
</dbReference>
<dbReference type="Pfam" id="PF02595">
    <property type="entry name" value="Gly_kinase"/>
    <property type="match status" value="1"/>
</dbReference>
<evidence type="ECO:0000256" key="4">
    <source>
        <dbReference type="PIRNR" id="PIRNR006078"/>
    </source>
</evidence>
<dbReference type="PIRSF" id="PIRSF006078">
    <property type="entry name" value="GlxK"/>
    <property type="match status" value="1"/>
</dbReference>
<protein>
    <submittedName>
        <fullName evidence="5">Glycerate kinase</fullName>
    </submittedName>
</protein>
<reference evidence="5 6" key="1">
    <citation type="submission" date="2016-11" db="EMBL/GenBank/DDBJ databases">
        <authorList>
            <person name="Jaros S."/>
            <person name="Januszkiewicz K."/>
            <person name="Wedrychowicz H."/>
        </authorList>
    </citation>
    <scope>NUCLEOTIDE SEQUENCE [LARGE SCALE GENOMIC DNA]</scope>
    <source>
        <strain evidence="5 6">DSM 26910</strain>
    </source>
</reference>
<dbReference type="STRING" id="1484053.SAMN05444274_101475"/>
<dbReference type="GO" id="GO:0031388">
    <property type="term" value="P:organic acid phosphorylation"/>
    <property type="evidence" value="ECO:0007669"/>
    <property type="project" value="UniProtKB-UniRule"/>
</dbReference>
<dbReference type="AlphaFoldDB" id="A0A1M4TUU0"/>
<dbReference type="PANTHER" id="PTHR21599">
    <property type="entry name" value="GLYCERATE KINASE"/>
    <property type="match status" value="1"/>
</dbReference>
<dbReference type="EMBL" id="FQUM01000001">
    <property type="protein sequence ID" value="SHE48175.1"/>
    <property type="molecule type" value="Genomic_DNA"/>
</dbReference>
<name>A0A1M4TUU0_9BACT</name>